<keyword evidence="2" id="KW-1185">Reference proteome</keyword>
<accession>A0ABV6HZY1</accession>
<protein>
    <submittedName>
        <fullName evidence="1">Uncharacterized protein</fullName>
    </submittedName>
</protein>
<dbReference type="EMBL" id="JBHLWE010000005">
    <property type="protein sequence ID" value="MFC0339534.1"/>
    <property type="molecule type" value="Genomic_DNA"/>
</dbReference>
<dbReference type="Proteomes" id="UP001589799">
    <property type="component" value="Unassembled WGS sequence"/>
</dbReference>
<name>A0ABV6HZY1_9RHOB</name>
<reference evidence="1 2" key="1">
    <citation type="submission" date="2024-09" db="EMBL/GenBank/DDBJ databases">
        <authorList>
            <person name="Sun Q."/>
            <person name="Mori K."/>
        </authorList>
    </citation>
    <scope>NUCLEOTIDE SEQUENCE [LARGE SCALE GENOMIC DNA]</scope>
    <source>
        <strain evidence="1 2">KCTC 22789</strain>
    </source>
</reference>
<evidence type="ECO:0000313" key="1">
    <source>
        <dbReference type="EMBL" id="MFC0339534.1"/>
    </source>
</evidence>
<comment type="caution">
    <text evidence="1">The sequence shown here is derived from an EMBL/GenBank/DDBJ whole genome shotgun (WGS) entry which is preliminary data.</text>
</comment>
<proteinExistence type="predicted"/>
<sequence>MARLAGGWVDCHAADRIPHQHCLRRRNGRIHLKSPESIRAFYGPSIYWKVKLAFSVSWLSDHLLTFQ</sequence>
<evidence type="ECO:0000313" key="2">
    <source>
        <dbReference type="Proteomes" id="UP001589799"/>
    </source>
</evidence>
<organism evidence="1 2">
    <name type="scientific">Paracoccus niistensis</name>
    <dbReference type="NCBI Taxonomy" id="632935"/>
    <lineage>
        <taxon>Bacteria</taxon>
        <taxon>Pseudomonadati</taxon>
        <taxon>Pseudomonadota</taxon>
        <taxon>Alphaproteobacteria</taxon>
        <taxon>Rhodobacterales</taxon>
        <taxon>Paracoccaceae</taxon>
        <taxon>Paracoccus</taxon>
    </lineage>
</organism>
<gene>
    <name evidence="1" type="ORF">ACFFII_01990</name>
</gene>
<dbReference type="RefSeq" id="WP_377697235.1">
    <property type="nucleotide sequence ID" value="NZ_JBHLWE010000005.1"/>
</dbReference>